<evidence type="ECO:0000313" key="7">
    <source>
        <dbReference type="Proteomes" id="UP000642748"/>
    </source>
</evidence>
<comment type="similarity">
    <text evidence="1">Belongs to the acetyltransferase family.</text>
</comment>
<feature type="domain" description="N-acetyltransferase" evidence="5">
    <location>
        <begin position="4"/>
        <end position="159"/>
    </location>
</feature>
<keyword evidence="2" id="KW-0808">Transferase</keyword>
<keyword evidence="7" id="KW-1185">Reference proteome</keyword>
<protein>
    <submittedName>
        <fullName evidence="6">N-acetyltransferase</fullName>
    </submittedName>
</protein>
<dbReference type="EMBL" id="BONZ01000009">
    <property type="protein sequence ID" value="GIH12779.1"/>
    <property type="molecule type" value="Genomic_DNA"/>
</dbReference>
<keyword evidence="3" id="KW-0012">Acyltransferase</keyword>
<dbReference type="InterPro" id="IPR016181">
    <property type="entry name" value="Acyl_CoA_acyltransferase"/>
</dbReference>
<comment type="caution">
    <text evidence="6">The sequence shown here is derived from an EMBL/GenBank/DDBJ whole genome shotgun (WGS) entry which is preliminary data.</text>
</comment>
<dbReference type="SUPFAM" id="SSF55729">
    <property type="entry name" value="Acyl-CoA N-acyltransferases (Nat)"/>
    <property type="match status" value="1"/>
</dbReference>
<evidence type="ECO:0000256" key="2">
    <source>
        <dbReference type="ARBA" id="ARBA00022679"/>
    </source>
</evidence>
<dbReference type="PANTHER" id="PTHR10545">
    <property type="entry name" value="DIAMINE N-ACETYLTRANSFERASE"/>
    <property type="match status" value="1"/>
</dbReference>
<organism evidence="6 7">
    <name type="scientific">Rugosimonospora africana</name>
    <dbReference type="NCBI Taxonomy" id="556532"/>
    <lineage>
        <taxon>Bacteria</taxon>
        <taxon>Bacillati</taxon>
        <taxon>Actinomycetota</taxon>
        <taxon>Actinomycetes</taxon>
        <taxon>Micromonosporales</taxon>
        <taxon>Micromonosporaceae</taxon>
        <taxon>Rugosimonospora</taxon>
    </lineage>
</organism>
<dbReference type="GO" id="GO:0008080">
    <property type="term" value="F:N-acetyltransferase activity"/>
    <property type="evidence" value="ECO:0007669"/>
    <property type="project" value="TreeGrafter"/>
</dbReference>
<dbReference type="FunFam" id="3.40.630.30:FF:000064">
    <property type="entry name" value="GNAT family acetyltransferase"/>
    <property type="match status" value="1"/>
</dbReference>
<dbReference type="InterPro" id="IPR051016">
    <property type="entry name" value="Diverse_Substrate_AcTransf"/>
</dbReference>
<dbReference type="AlphaFoldDB" id="A0A8J3QKT4"/>
<dbReference type="InterPro" id="IPR000182">
    <property type="entry name" value="GNAT_dom"/>
</dbReference>
<dbReference type="RefSeq" id="WP_373319465.1">
    <property type="nucleotide sequence ID" value="NZ_BONZ01000009.1"/>
</dbReference>
<feature type="region of interest" description="Disordered" evidence="4">
    <location>
        <begin position="159"/>
        <end position="195"/>
    </location>
</feature>
<accession>A0A8J3QKT4</accession>
<sequence length="195" mass="21178">MSAATIRPARPEDVPAIVSMVHELAEYERAPQDCHLTTAQLTAALFGERPALYGHVAVDATGEPVGMMLWFLNFSTWAGVHGIYLEDLYVRPEARAGGIGKALLATLAQICVERGYARLEWWVLHWNPAREFYHAIGAVPMDEWLPYRLTGAPLARLAETASPHSGGPQPPRDPVEAPNPTVAAQGAPHDVATTP</sequence>
<dbReference type="PANTHER" id="PTHR10545:SF29">
    <property type="entry name" value="GH14572P-RELATED"/>
    <property type="match status" value="1"/>
</dbReference>
<dbReference type="PROSITE" id="PS51186">
    <property type="entry name" value="GNAT"/>
    <property type="match status" value="1"/>
</dbReference>
<dbReference type="Proteomes" id="UP000642748">
    <property type="component" value="Unassembled WGS sequence"/>
</dbReference>
<proteinExistence type="inferred from homology"/>
<dbReference type="CDD" id="cd04301">
    <property type="entry name" value="NAT_SF"/>
    <property type="match status" value="1"/>
</dbReference>
<evidence type="ECO:0000313" key="6">
    <source>
        <dbReference type="EMBL" id="GIH12779.1"/>
    </source>
</evidence>
<evidence type="ECO:0000256" key="1">
    <source>
        <dbReference type="ARBA" id="ARBA00008694"/>
    </source>
</evidence>
<dbReference type="Pfam" id="PF00583">
    <property type="entry name" value="Acetyltransf_1"/>
    <property type="match status" value="1"/>
</dbReference>
<gene>
    <name evidence="6" type="ORF">Raf01_09510</name>
</gene>
<evidence type="ECO:0000256" key="4">
    <source>
        <dbReference type="SAM" id="MobiDB-lite"/>
    </source>
</evidence>
<evidence type="ECO:0000259" key="5">
    <source>
        <dbReference type="PROSITE" id="PS51186"/>
    </source>
</evidence>
<reference evidence="6" key="1">
    <citation type="submission" date="2021-01" db="EMBL/GenBank/DDBJ databases">
        <title>Whole genome shotgun sequence of Rugosimonospora africana NBRC 104875.</title>
        <authorList>
            <person name="Komaki H."/>
            <person name="Tamura T."/>
        </authorList>
    </citation>
    <scope>NUCLEOTIDE SEQUENCE</scope>
    <source>
        <strain evidence="6">NBRC 104875</strain>
    </source>
</reference>
<name>A0A8J3QKT4_9ACTN</name>
<dbReference type="Gene3D" id="3.40.630.30">
    <property type="match status" value="1"/>
</dbReference>
<evidence type="ECO:0000256" key="3">
    <source>
        <dbReference type="ARBA" id="ARBA00023315"/>
    </source>
</evidence>